<reference evidence="3 4" key="1">
    <citation type="journal article" date="2014" name="Mol. Plant">
        <title>Chromosome Scale Genome Assembly and Transcriptome Profiling of Nannochloropsis gaditana in Nitrogen Depletion.</title>
        <authorList>
            <person name="Corteggiani Carpinelli E."/>
            <person name="Telatin A."/>
            <person name="Vitulo N."/>
            <person name="Forcato C."/>
            <person name="D'Angelo M."/>
            <person name="Schiavon R."/>
            <person name="Vezzi A."/>
            <person name="Giacometti G.M."/>
            <person name="Morosinotto T."/>
            <person name="Valle G."/>
        </authorList>
    </citation>
    <scope>NUCLEOTIDE SEQUENCE [LARGE SCALE GENOMIC DNA]</scope>
    <source>
        <strain evidence="3 4">B-31</strain>
    </source>
</reference>
<keyword evidence="2" id="KW-0812">Transmembrane</keyword>
<feature type="transmembrane region" description="Helical" evidence="2">
    <location>
        <begin position="249"/>
        <end position="269"/>
    </location>
</feature>
<comment type="caution">
    <text evidence="3">The sequence shown here is derived from an EMBL/GenBank/DDBJ whole genome shotgun (WGS) entry which is preliminary data.</text>
</comment>
<dbReference type="Proteomes" id="UP000019335">
    <property type="component" value="Chromosome 8"/>
</dbReference>
<dbReference type="EMBL" id="AZIL01000609">
    <property type="protein sequence ID" value="EWM26645.1"/>
    <property type="molecule type" value="Genomic_DNA"/>
</dbReference>
<gene>
    <name evidence="3" type="ORF">Naga_100001g123</name>
</gene>
<keyword evidence="4" id="KW-1185">Reference proteome</keyword>
<sequence length="383" mass="41191">MNHISEKDERRALIYSGNADTASGRGRYGGVSTEDNGNPPDLASTFYHQSSIFHTMRKGSIVGHHRNLTEIMRGTRRHRLYLAFFLFATSAFVLVAMLSRGGWTLGRIITTSVMMPRVVTCPPALAEWEPNAECKASKIVIFSTRINYGLFGDLKYLTSSETSVHTQAEAAGGESRGLKTREKAIVSSNIQSSYDTWAANFPEYMDYIHTTESCLVVSFLSTALCLILLGVISLGLPASGQAKLDTLSAGFYALALSALCLFVGMLAWMGVPLSAFTTECHPSALPGVNGTGLNWADTSSDFYGGAMCVQLDGGLCSENCSTTSSVNRGGGMYGIAVFSCLLQCVCLVFWAKLQEELSSADDQSRGGRTSFGTITSEVTPVLS</sequence>
<organism evidence="3 4">
    <name type="scientific">Nannochloropsis gaditana</name>
    <dbReference type="NCBI Taxonomy" id="72520"/>
    <lineage>
        <taxon>Eukaryota</taxon>
        <taxon>Sar</taxon>
        <taxon>Stramenopiles</taxon>
        <taxon>Ochrophyta</taxon>
        <taxon>Eustigmatophyceae</taxon>
        <taxon>Eustigmatales</taxon>
        <taxon>Monodopsidaceae</taxon>
        <taxon>Nannochloropsis</taxon>
    </lineage>
</organism>
<feature type="region of interest" description="Disordered" evidence="1">
    <location>
        <begin position="361"/>
        <end position="383"/>
    </location>
</feature>
<dbReference type="AlphaFoldDB" id="W7TI22"/>
<evidence type="ECO:0000313" key="3">
    <source>
        <dbReference type="EMBL" id="EWM26645.1"/>
    </source>
</evidence>
<evidence type="ECO:0000313" key="4">
    <source>
        <dbReference type="Proteomes" id="UP000019335"/>
    </source>
</evidence>
<accession>W7TI22</accession>
<feature type="transmembrane region" description="Helical" evidence="2">
    <location>
        <begin position="215"/>
        <end position="237"/>
    </location>
</feature>
<feature type="transmembrane region" description="Helical" evidence="2">
    <location>
        <begin position="331"/>
        <end position="351"/>
    </location>
</feature>
<evidence type="ECO:0000256" key="2">
    <source>
        <dbReference type="SAM" id="Phobius"/>
    </source>
</evidence>
<proteinExistence type="predicted"/>
<evidence type="ECO:0000256" key="1">
    <source>
        <dbReference type="SAM" id="MobiDB-lite"/>
    </source>
</evidence>
<name>W7TI22_9STRA</name>
<protein>
    <submittedName>
        <fullName evidence="3">Uncharacterized protein</fullName>
    </submittedName>
</protein>
<keyword evidence="2" id="KW-1133">Transmembrane helix</keyword>
<feature type="transmembrane region" description="Helical" evidence="2">
    <location>
        <begin position="80"/>
        <end position="98"/>
    </location>
</feature>
<keyword evidence="2" id="KW-0472">Membrane</keyword>